<gene>
    <name evidence="2" type="ORF">CUNI_LOCUS8362</name>
</gene>
<dbReference type="Gene3D" id="2.60.40.10">
    <property type="entry name" value="Immunoglobulins"/>
    <property type="match status" value="1"/>
</dbReference>
<evidence type="ECO:0000313" key="2">
    <source>
        <dbReference type="EMBL" id="CAG5122804.1"/>
    </source>
</evidence>
<dbReference type="Proteomes" id="UP000678393">
    <property type="component" value="Unassembled WGS sequence"/>
</dbReference>
<keyword evidence="1" id="KW-0472">Membrane</keyword>
<dbReference type="OrthoDB" id="6084619at2759"/>
<dbReference type="EMBL" id="CAJHNH020001369">
    <property type="protein sequence ID" value="CAG5122804.1"/>
    <property type="molecule type" value="Genomic_DNA"/>
</dbReference>
<dbReference type="AlphaFoldDB" id="A0A8S3Z0G8"/>
<dbReference type="InterPro" id="IPR036179">
    <property type="entry name" value="Ig-like_dom_sf"/>
</dbReference>
<evidence type="ECO:0000313" key="3">
    <source>
        <dbReference type="Proteomes" id="UP000678393"/>
    </source>
</evidence>
<keyword evidence="1" id="KW-0812">Transmembrane</keyword>
<keyword evidence="3" id="KW-1185">Reference proteome</keyword>
<name>A0A8S3Z0G8_9EUPU</name>
<feature type="non-terminal residue" evidence="2">
    <location>
        <position position="228"/>
    </location>
</feature>
<evidence type="ECO:0000256" key="1">
    <source>
        <dbReference type="SAM" id="Phobius"/>
    </source>
</evidence>
<protein>
    <recommendedName>
        <fullName evidence="4">Ig-like domain-containing protein</fullName>
    </recommendedName>
</protein>
<proteinExistence type="predicted"/>
<reference evidence="2" key="1">
    <citation type="submission" date="2021-04" db="EMBL/GenBank/DDBJ databases">
        <authorList>
            <consortium name="Molecular Ecology Group"/>
        </authorList>
    </citation>
    <scope>NUCLEOTIDE SEQUENCE</scope>
</reference>
<sequence length="228" mass="25998">NLPDPARYSFSSDHTELHITQPNKTTDTASFQCNVSNSEGYTFYDGYLKVLESIKITKHPESVNQIYRNEAIDISVQATGDSCCTMSQTWSHNGVRLSPAELERMPFRKEENGSLWFDSRNLSYDILNAWSGRYQCNFSTAYDFRTFEFTIVVKDAPATESLVAAEGGFELWWVIIACGVLLMVIVIAIIVVVAKRHYPGETYPLEKTEIRHHLNPKKELLNNSFQQI</sequence>
<keyword evidence="1" id="KW-1133">Transmembrane helix</keyword>
<evidence type="ECO:0008006" key="4">
    <source>
        <dbReference type="Google" id="ProtNLM"/>
    </source>
</evidence>
<dbReference type="SUPFAM" id="SSF48726">
    <property type="entry name" value="Immunoglobulin"/>
    <property type="match status" value="1"/>
</dbReference>
<organism evidence="2 3">
    <name type="scientific">Candidula unifasciata</name>
    <dbReference type="NCBI Taxonomy" id="100452"/>
    <lineage>
        <taxon>Eukaryota</taxon>
        <taxon>Metazoa</taxon>
        <taxon>Spiralia</taxon>
        <taxon>Lophotrochozoa</taxon>
        <taxon>Mollusca</taxon>
        <taxon>Gastropoda</taxon>
        <taxon>Heterobranchia</taxon>
        <taxon>Euthyneura</taxon>
        <taxon>Panpulmonata</taxon>
        <taxon>Eupulmonata</taxon>
        <taxon>Stylommatophora</taxon>
        <taxon>Helicina</taxon>
        <taxon>Helicoidea</taxon>
        <taxon>Geomitridae</taxon>
        <taxon>Candidula</taxon>
    </lineage>
</organism>
<feature type="transmembrane region" description="Helical" evidence="1">
    <location>
        <begin position="171"/>
        <end position="194"/>
    </location>
</feature>
<accession>A0A8S3Z0G8</accession>
<comment type="caution">
    <text evidence="2">The sequence shown here is derived from an EMBL/GenBank/DDBJ whole genome shotgun (WGS) entry which is preliminary data.</text>
</comment>
<dbReference type="InterPro" id="IPR013783">
    <property type="entry name" value="Ig-like_fold"/>
</dbReference>